<organism evidence="1 2">
    <name type="scientific">Popillia japonica</name>
    <name type="common">Japanese beetle</name>
    <dbReference type="NCBI Taxonomy" id="7064"/>
    <lineage>
        <taxon>Eukaryota</taxon>
        <taxon>Metazoa</taxon>
        <taxon>Ecdysozoa</taxon>
        <taxon>Arthropoda</taxon>
        <taxon>Hexapoda</taxon>
        <taxon>Insecta</taxon>
        <taxon>Pterygota</taxon>
        <taxon>Neoptera</taxon>
        <taxon>Endopterygota</taxon>
        <taxon>Coleoptera</taxon>
        <taxon>Polyphaga</taxon>
        <taxon>Scarabaeiformia</taxon>
        <taxon>Scarabaeidae</taxon>
        <taxon>Rutelinae</taxon>
        <taxon>Popillia</taxon>
    </lineage>
</organism>
<dbReference type="Proteomes" id="UP001458880">
    <property type="component" value="Unassembled WGS sequence"/>
</dbReference>
<comment type="caution">
    <text evidence="1">The sequence shown here is derived from an EMBL/GenBank/DDBJ whole genome shotgun (WGS) entry which is preliminary data.</text>
</comment>
<evidence type="ECO:0000313" key="1">
    <source>
        <dbReference type="EMBL" id="KAK9728833.1"/>
    </source>
</evidence>
<dbReference type="EMBL" id="JASPKY010000166">
    <property type="protein sequence ID" value="KAK9728833.1"/>
    <property type="molecule type" value="Genomic_DNA"/>
</dbReference>
<proteinExistence type="predicted"/>
<protein>
    <recommendedName>
        <fullName evidence="3">Reverse transcriptase domain-containing protein</fullName>
    </recommendedName>
</protein>
<accession>A0AAW1L615</accession>
<gene>
    <name evidence="1" type="ORF">QE152_g17005</name>
</gene>
<reference evidence="1 2" key="1">
    <citation type="journal article" date="2024" name="BMC Genomics">
        <title>De novo assembly and annotation of Popillia japonica's genome with initial clues to its potential as an invasive pest.</title>
        <authorList>
            <person name="Cucini C."/>
            <person name="Boschi S."/>
            <person name="Funari R."/>
            <person name="Cardaioli E."/>
            <person name="Iannotti N."/>
            <person name="Marturano G."/>
            <person name="Paoli F."/>
            <person name="Bruttini M."/>
            <person name="Carapelli A."/>
            <person name="Frati F."/>
            <person name="Nardi F."/>
        </authorList>
    </citation>
    <scope>NUCLEOTIDE SEQUENCE [LARGE SCALE GENOMIC DNA]</scope>
    <source>
        <strain evidence="1">DMR45628</strain>
    </source>
</reference>
<sequence>MPEDVAYADDLAAVVVATDIEDAPRRLNQTMRGSDHVLATEKTEIAFLTERRIQLQITMRIGTEEVTTSTMVKYLGV</sequence>
<evidence type="ECO:0008006" key="3">
    <source>
        <dbReference type="Google" id="ProtNLM"/>
    </source>
</evidence>
<keyword evidence="2" id="KW-1185">Reference proteome</keyword>
<dbReference type="AlphaFoldDB" id="A0AAW1L615"/>
<name>A0AAW1L615_POPJA</name>
<evidence type="ECO:0000313" key="2">
    <source>
        <dbReference type="Proteomes" id="UP001458880"/>
    </source>
</evidence>